<evidence type="ECO:0000313" key="2">
    <source>
        <dbReference type="EMBL" id="OWM64697.1"/>
    </source>
</evidence>
<feature type="compositionally biased region" description="Pro residues" evidence="1">
    <location>
        <begin position="75"/>
        <end position="89"/>
    </location>
</feature>
<protein>
    <submittedName>
        <fullName evidence="2">Uncharacterized protein</fullName>
    </submittedName>
</protein>
<dbReference type="EMBL" id="MTKT01005804">
    <property type="protein sequence ID" value="OWM64697.1"/>
    <property type="molecule type" value="Genomic_DNA"/>
</dbReference>
<name>A0A218VVW3_PUNGR</name>
<evidence type="ECO:0000256" key="1">
    <source>
        <dbReference type="SAM" id="MobiDB-lite"/>
    </source>
</evidence>
<accession>A0A218VVW3</accession>
<feature type="compositionally biased region" description="Low complexity" evidence="1">
    <location>
        <begin position="90"/>
        <end position="103"/>
    </location>
</feature>
<dbReference type="Proteomes" id="UP000197138">
    <property type="component" value="Unassembled WGS sequence"/>
</dbReference>
<reference evidence="3" key="1">
    <citation type="journal article" date="2017" name="Plant J.">
        <title>The pomegranate (Punica granatum L.) genome and the genomics of punicalagin biosynthesis.</title>
        <authorList>
            <person name="Qin G."/>
            <person name="Xu C."/>
            <person name="Ming R."/>
            <person name="Tang H."/>
            <person name="Guyot R."/>
            <person name="Kramer E.M."/>
            <person name="Hu Y."/>
            <person name="Yi X."/>
            <person name="Qi Y."/>
            <person name="Xu X."/>
            <person name="Gao Z."/>
            <person name="Pan H."/>
            <person name="Jian J."/>
            <person name="Tian Y."/>
            <person name="Yue Z."/>
            <person name="Xu Y."/>
        </authorList>
    </citation>
    <scope>NUCLEOTIDE SEQUENCE [LARGE SCALE GENOMIC DNA]</scope>
    <source>
        <strain evidence="3">cv. Dabenzi</strain>
    </source>
</reference>
<evidence type="ECO:0000313" key="3">
    <source>
        <dbReference type="Proteomes" id="UP000197138"/>
    </source>
</evidence>
<comment type="caution">
    <text evidence="2">The sequence shown here is derived from an EMBL/GenBank/DDBJ whole genome shotgun (WGS) entry which is preliminary data.</text>
</comment>
<feature type="region of interest" description="Disordered" evidence="1">
    <location>
        <begin position="53"/>
        <end position="126"/>
    </location>
</feature>
<organism evidence="2 3">
    <name type="scientific">Punica granatum</name>
    <name type="common">Pomegranate</name>
    <dbReference type="NCBI Taxonomy" id="22663"/>
    <lineage>
        <taxon>Eukaryota</taxon>
        <taxon>Viridiplantae</taxon>
        <taxon>Streptophyta</taxon>
        <taxon>Embryophyta</taxon>
        <taxon>Tracheophyta</taxon>
        <taxon>Spermatophyta</taxon>
        <taxon>Magnoliopsida</taxon>
        <taxon>eudicotyledons</taxon>
        <taxon>Gunneridae</taxon>
        <taxon>Pentapetalae</taxon>
        <taxon>rosids</taxon>
        <taxon>malvids</taxon>
        <taxon>Myrtales</taxon>
        <taxon>Lythraceae</taxon>
        <taxon>Punica</taxon>
    </lineage>
</organism>
<gene>
    <name evidence="2" type="ORF">CDL15_Pgr010455</name>
</gene>
<sequence length="195" mass="21045">MLPSPSLSALASISFTLFLSTPFYNTLRHAHMPSSPPSLLVFFDHHPSPSPRLSLLHNTHTDTSSSSPFLLAPTSPQPSPISRPCPRPQSLPSLPTSPSSISLNTHRSFLPPKPSPSPPQPSIFHPHPPTYVSLHHHHSTNFLFPLSSFQPFHSLLTAFLSSRPPPQPPPGSTSFSSAPCWCAAVLLTVAPSRAP</sequence>
<dbReference type="AlphaFoldDB" id="A0A218VVW3"/>
<proteinExistence type="predicted"/>
<feature type="compositionally biased region" description="Pro residues" evidence="1">
    <location>
        <begin position="111"/>
        <end position="126"/>
    </location>
</feature>
<feature type="compositionally biased region" description="Polar residues" evidence="1">
    <location>
        <begin position="56"/>
        <end position="68"/>
    </location>
</feature>